<reference evidence="2 3" key="1">
    <citation type="journal article" date="2022" name="bioRxiv">
        <title>Genomics of Preaxostyla Flagellates Illuminates Evolutionary Transitions and the Path Towards Mitochondrial Loss.</title>
        <authorList>
            <person name="Novak L.V.F."/>
            <person name="Treitli S.C."/>
            <person name="Pyrih J."/>
            <person name="Halakuc P."/>
            <person name="Pipaliya S.V."/>
            <person name="Vacek V."/>
            <person name="Brzon O."/>
            <person name="Soukal P."/>
            <person name="Eme L."/>
            <person name="Dacks J.B."/>
            <person name="Karnkowska A."/>
            <person name="Elias M."/>
            <person name="Hampl V."/>
        </authorList>
    </citation>
    <scope>NUCLEOTIDE SEQUENCE [LARGE SCALE GENOMIC DNA]</scope>
    <source>
        <strain evidence="2">NAU3</strain>
        <tissue evidence="2">Gut</tissue>
    </source>
</reference>
<dbReference type="GO" id="GO:0016787">
    <property type="term" value="F:hydrolase activity"/>
    <property type="evidence" value="ECO:0007669"/>
    <property type="project" value="UniProtKB-KW"/>
</dbReference>
<evidence type="ECO:0000256" key="1">
    <source>
        <dbReference type="ARBA" id="ARBA00010884"/>
    </source>
</evidence>
<organism evidence="2 3">
    <name type="scientific">Blattamonas nauphoetae</name>
    <dbReference type="NCBI Taxonomy" id="2049346"/>
    <lineage>
        <taxon>Eukaryota</taxon>
        <taxon>Metamonada</taxon>
        <taxon>Preaxostyla</taxon>
        <taxon>Oxymonadida</taxon>
        <taxon>Blattamonas</taxon>
    </lineage>
</organism>
<evidence type="ECO:0000313" key="3">
    <source>
        <dbReference type="Proteomes" id="UP001281761"/>
    </source>
</evidence>
<dbReference type="InterPro" id="IPR029058">
    <property type="entry name" value="AB_hydrolase_fold"/>
</dbReference>
<dbReference type="PANTHER" id="PTHR10794:SF63">
    <property type="entry name" value="ALPHA_BETA HYDROLASE 1, ISOFORM A"/>
    <property type="match status" value="1"/>
</dbReference>
<dbReference type="EMBL" id="JARBJD010000012">
    <property type="protein sequence ID" value="KAK2962082.1"/>
    <property type="molecule type" value="Genomic_DNA"/>
</dbReference>
<name>A0ABQ9YE93_9EUKA</name>
<accession>A0ABQ9YE93</accession>
<comment type="similarity">
    <text evidence="1">Belongs to the AB hydrolase superfamily. AB hydrolase 4 family.</text>
</comment>
<protein>
    <submittedName>
        <fullName evidence="2">Medium-chain fatty acid ethyl ester synthase/esterase 2</fullName>
        <ecNumber evidence="2">3.1.1.-</ecNumber>
    </submittedName>
</protein>
<sequence length="392" mass="43857">MHIVLTILLVVLSALFCIYLFLICVNSGPVKVVGRNKKALAFLGKGDAQITHWVHWKYGINAMYNTAAAFTQNRSKYRPEPELVKGADGGDFRIDWFVNPVKTELPANTPIVVIAHGLSGGSNEPMVQKLGLRLSTELGYRVGCVIFRGCCGLKLSTMRMYNGGYTEDFHIALKLISERYPNAPISLVGFSLGGNMIGKYLGERTSKNHPFLEYDHIKNPSPIPANVKNAICVGCPFDLVKMDKLMKDDAQLFNGKGIVKYIQKHEYIFKKLPQYEPFFQKGDFRTRTIDATFTAPLFGYPDTETFYRDASCSTFFDGIKIPTLFISSMNDPISLKEALDIDMIDANPNTSLLLTRGGGHLGFFSFLKTSVCFDEDIIIQSLEHDYHLAKTE</sequence>
<keyword evidence="3" id="KW-1185">Reference proteome</keyword>
<dbReference type="Proteomes" id="UP001281761">
    <property type="component" value="Unassembled WGS sequence"/>
</dbReference>
<comment type="caution">
    <text evidence="2">The sequence shown here is derived from an EMBL/GenBank/DDBJ whole genome shotgun (WGS) entry which is preliminary data.</text>
</comment>
<dbReference type="EC" id="3.1.1.-" evidence="2"/>
<evidence type="ECO:0000313" key="2">
    <source>
        <dbReference type="EMBL" id="KAK2962082.1"/>
    </source>
</evidence>
<dbReference type="Gene3D" id="3.40.50.1820">
    <property type="entry name" value="alpha/beta hydrolase"/>
    <property type="match status" value="1"/>
</dbReference>
<dbReference type="PANTHER" id="PTHR10794">
    <property type="entry name" value="ABHYDROLASE DOMAIN-CONTAINING PROTEIN"/>
    <property type="match status" value="1"/>
</dbReference>
<proteinExistence type="inferred from homology"/>
<dbReference type="InterPro" id="IPR050960">
    <property type="entry name" value="AB_hydrolase_4_sf"/>
</dbReference>
<gene>
    <name evidence="2" type="ORF">BLNAU_2742</name>
</gene>
<dbReference type="SUPFAM" id="SSF53474">
    <property type="entry name" value="alpha/beta-Hydrolases"/>
    <property type="match status" value="1"/>
</dbReference>
<keyword evidence="2" id="KW-0378">Hydrolase</keyword>